<sequence>MGYQDHAAALPYALGLSAKDIVTTIPTIGVINNTFVLSAGVTGGTPLRVSAWEGGAGCGGYWFISRIMRAYISEADNVDALVWVVEGSKYRGTELDGELKFLKEILEKRDGYSGVPESTPLAVLVNNAGQEGGLSVDEVRSAFREITQKFTGSEFFEVEIKPDVAVNVENALQWLVGTLKSFEVNRDKGTEDTTSVPPTEKTAEIAKPDPRDPIMLAKRLDEWVERAEKDSTPEEFLAQFDNYSLPSWDHYTHVRIAYIILTKYGRLKGLKSSIVGLMVIWLSSLYPLLGKNMIFEGIEKYIAHSQQTKGRSFHLTMTYFWIQTVHYAITTMTLAFEKQSLSKGSDDAEAGRVLKPTDFAEYLATNPYLADGNLWADYYSTEVLMSAGAKAEMVLPDKRALPNVLKLQGGASGS</sequence>
<dbReference type="STRING" id="2316362.A0A4Q2DUS1"/>
<evidence type="ECO:0000313" key="2">
    <source>
        <dbReference type="Proteomes" id="UP000290288"/>
    </source>
</evidence>
<proteinExistence type="predicted"/>
<reference evidence="1 2" key="1">
    <citation type="submission" date="2019-01" db="EMBL/GenBank/DDBJ databases">
        <title>Draft genome sequence of Psathyrella aberdarensis IHI B618.</title>
        <authorList>
            <person name="Buettner E."/>
            <person name="Kellner H."/>
        </authorList>
    </citation>
    <scope>NUCLEOTIDE SEQUENCE [LARGE SCALE GENOMIC DNA]</scope>
    <source>
        <strain evidence="1 2">IHI B618</strain>
    </source>
</reference>
<evidence type="ECO:0000313" key="1">
    <source>
        <dbReference type="EMBL" id="RXW24340.1"/>
    </source>
</evidence>
<dbReference type="Gene3D" id="3.40.50.300">
    <property type="entry name" value="P-loop containing nucleotide triphosphate hydrolases"/>
    <property type="match status" value="1"/>
</dbReference>
<comment type="caution">
    <text evidence="1">The sequence shown here is derived from an EMBL/GenBank/DDBJ whole genome shotgun (WGS) entry which is preliminary data.</text>
</comment>
<organism evidence="1 2">
    <name type="scientific">Candolleomyces aberdarensis</name>
    <dbReference type="NCBI Taxonomy" id="2316362"/>
    <lineage>
        <taxon>Eukaryota</taxon>
        <taxon>Fungi</taxon>
        <taxon>Dikarya</taxon>
        <taxon>Basidiomycota</taxon>
        <taxon>Agaricomycotina</taxon>
        <taxon>Agaricomycetes</taxon>
        <taxon>Agaricomycetidae</taxon>
        <taxon>Agaricales</taxon>
        <taxon>Agaricineae</taxon>
        <taxon>Psathyrellaceae</taxon>
        <taxon>Candolleomyces</taxon>
    </lineage>
</organism>
<dbReference type="EMBL" id="SDEE01000021">
    <property type="protein sequence ID" value="RXW24340.1"/>
    <property type="molecule type" value="Genomic_DNA"/>
</dbReference>
<dbReference type="InterPro" id="IPR027417">
    <property type="entry name" value="P-loop_NTPase"/>
</dbReference>
<accession>A0A4Q2DUS1</accession>
<keyword evidence="2" id="KW-1185">Reference proteome</keyword>
<dbReference type="OrthoDB" id="427186at2759"/>
<name>A0A4Q2DUS1_9AGAR</name>
<gene>
    <name evidence="1" type="ORF">EST38_g1507</name>
</gene>
<protein>
    <submittedName>
        <fullName evidence="1">Uncharacterized protein</fullName>
    </submittedName>
</protein>
<dbReference type="AlphaFoldDB" id="A0A4Q2DUS1"/>
<dbReference type="Proteomes" id="UP000290288">
    <property type="component" value="Unassembled WGS sequence"/>
</dbReference>